<sequence length="158" mass="18370">MELHLKQGYYKDIRACDEIARGSVLHERYFSGSYRTEDYIRSYFPDDGRGRLYFAMTPRDEKAGLMVISRNGFTNEFHYLALLCVKNEFRGQGVGAWMLKQFEQMGREDGKRKASLTVSDFNVRAFEFYKKNGYYEVGMIPDALVDGIGEHLMLKDLT</sequence>
<reference evidence="4" key="1">
    <citation type="submission" date="2009-07" db="EMBL/GenBank/DDBJ databases">
        <authorList>
            <person name="Weinstock G."/>
            <person name="Sodergren E."/>
            <person name="Clifton S."/>
            <person name="Fulton L."/>
            <person name="Fulton B."/>
            <person name="Courtney L."/>
            <person name="Fronick C."/>
            <person name="Harrison M."/>
            <person name="Strong C."/>
            <person name="Farmer C."/>
            <person name="Delahaunty K."/>
            <person name="Markovic C."/>
            <person name="Hall O."/>
            <person name="Minx P."/>
            <person name="Tomlinson C."/>
            <person name="Mitreva M."/>
            <person name="Nelson J."/>
            <person name="Hou S."/>
            <person name="Wollam A."/>
            <person name="Pepin K.H."/>
            <person name="Johnson M."/>
            <person name="Bhonagiri V."/>
            <person name="Nash W.E."/>
            <person name="Warren W."/>
            <person name="Chinwalla A."/>
            <person name="Mardis E.R."/>
            <person name="Wilson R.K."/>
        </authorList>
    </citation>
    <scope>NUCLEOTIDE SEQUENCE [LARGE SCALE GENOMIC DNA]</scope>
    <source>
        <strain evidence="4">DSM 14469</strain>
    </source>
</reference>
<evidence type="ECO:0000256" key="1">
    <source>
        <dbReference type="ARBA" id="ARBA00022679"/>
    </source>
</evidence>
<dbReference type="CDD" id="cd04301">
    <property type="entry name" value="NAT_SF"/>
    <property type="match status" value="1"/>
</dbReference>
<proteinExistence type="predicted"/>
<keyword evidence="1" id="KW-0808">Transferase</keyword>
<dbReference type="PROSITE" id="PS51186">
    <property type="entry name" value="GNAT"/>
    <property type="match status" value="1"/>
</dbReference>
<dbReference type="InterPro" id="IPR051556">
    <property type="entry name" value="N-term/lysine_N-AcTrnsfr"/>
</dbReference>
<dbReference type="STRING" id="168384.SAMN05660368_02413"/>
<dbReference type="eggNOG" id="COG0456">
    <property type="taxonomic scope" value="Bacteria"/>
</dbReference>
<comment type="caution">
    <text evidence="4">The sequence shown here is derived from an EMBL/GenBank/DDBJ whole genome shotgun (WGS) entry which is preliminary data.</text>
</comment>
<protein>
    <submittedName>
        <fullName evidence="4">Acetyltransferase, GNAT family</fullName>
    </submittedName>
</protein>
<dbReference type="GO" id="GO:0016747">
    <property type="term" value="F:acyltransferase activity, transferring groups other than amino-acyl groups"/>
    <property type="evidence" value="ECO:0007669"/>
    <property type="project" value="InterPro"/>
</dbReference>
<organism evidence="4 5">
    <name type="scientific">Marvinbryantia formatexigens DSM 14469</name>
    <dbReference type="NCBI Taxonomy" id="478749"/>
    <lineage>
        <taxon>Bacteria</taxon>
        <taxon>Bacillati</taxon>
        <taxon>Bacillota</taxon>
        <taxon>Clostridia</taxon>
        <taxon>Lachnospirales</taxon>
        <taxon>Lachnospiraceae</taxon>
        <taxon>Marvinbryantia</taxon>
    </lineage>
</organism>
<dbReference type="PANTHER" id="PTHR42919:SF8">
    <property type="entry name" value="N-ALPHA-ACETYLTRANSFERASE 50"/>
    <property type="match status" value="1"/>
</dbReference>
<dbReference type="OrthoDB" id="9795206at2"/>
<keyword evidence="5" id="KW-1185">Reference proteome</keyword>
<evidence type="ECO:0000256" key="2">
    <source>
        <dbReference type="ARBA" id="ARBA00023315"/>
    </source>
</evidence>
<dbReference type="SUPFAM" id="SSF55729">
    <property type="entry name" value="Acyl-CoA N-acyltransferases (Nat)"/>
    <property type="match status" value="1"/>
</dbReference>
<evidence type="ECO:0000259" key="3">
    <source>
        <dbReference type="PROSITE" id="PS51186"/>
    </source>
</evidence>
<dbReference type="InterPro" id="IPR000182">
    <property type="entry name" value="GNAT_dom"/>
</dbReference>
<dbReference type="InterPro" id="IPR016181">
    <property type="entry name" value="Acyl_CoA_acyltransferase"/>
</dbReference>
<evidence type="ECO:0000313" key="4">
    <source>
        <dbReference type="EMBL" id="EET60698.1"/>
    </source>
</evidence>
<dbReference type="RefSeq" id="WP_006861952.1">
    <property type="nucleotide sequence ID" value="NZ_ACCL02000009.1"/>
</dbReference>
<dbReference type="Proteomes" id="UP000005561">
    <property type="component" value="Unassembled WGS sequence"/>
</dbReference>
<gene>
    <name evidence="4" type="ORF">BRYFOR_07160</name>
</gene>
<keyword evidence="2" id="KW-0012">Acyltransferase</keyword>
<accession>C6LEV9</accession>
<dbReference type="Gene3D" id="3.40.630.30">
    <property type="match status" value="1"/>
</dbReference>
<dbReference type="Pfam" id="PF00583">
    <property type="entry name" value="Acetyltransf_1"/>
    <property type="match status" value="1"/>
</dbReference>
<dbReference type="AlphaFoldDB" id="C6LEV9"/>
<dbReference type="PANTHER" id="PTHR42919">
    <property type="entry name" value="N-ALPHA-ACETYLTRANSFERASE"/>
    <property type="match status" value="1"/>
</dbReference>
<feature type="domain" description="N-acetyltransferase" evidence="3">
    <location>
        <begin position="11"/>
        <end position="158"/>
    </location>
</feature>
<evidence type="ECO:0000313" key="5">
    <source>
        <dbReference type="Proteomes" id="UP000005561"/>
    </source>
</evidence>
<name>C6LEV9_9FIRM</name>
<dbReference type="EMBL" id="ACCL02000009">
    <property type="protein sequence ID" value="EET60698.1"/>
    <property type="molecule type" value="Genomic_DNA"/>
</dbReference>